<dbReference type="PANTHER" id="PTHR38847:SF1">
    <property type="entry name" value="PSEUDOURIDINE SYNTHASE RSUA_RLUA-LIKE DOMAIN-CONTAINING PROTEIN"/>
    <property type="match status" value="1"/>
</dbReference>
<evidence type="ECO:0000256" key="1">
    <source>
        <dbReference type="SAM" id="SignalP"/>
    </source>
</evidence>
<accession>A0A4V2S5W4</accession>
<dbReference type="Pfam" id="PF14273">
    <property type="entry name" value="DUF4360"/>
    <property type="match status" value="1"/>
</dbReference>
<reference evidence="2 3" key="1">
    <citation type="submission" date="2019-03" db="EMBL/GenBank/DDBJ databases">
        <title>Genomic Encyclopedia of Type Strains, Phase IV (KMG-IV): sequencing the most valuable type-strain genomes for metagenomic binning, comparative biology and taxonomic classification.</title>
        <authorList>
            <person name="Goeker M."/>
        </authorList>
    </citation>
    <scope>NUCLEOTIDE SEQUENCE [LARGE SCALE GENOMIC DNA]</scope>
    <source>
        <strain evidence="2 3">DSM 45934</strain>
    </source>
</reference>
<dbReference type="OrthoDB" id="3673193at2"/>
<dbReference type="InterPro" id="IPR025649">
    <property type="entry name" value="DUF4360"/>
</dbReference>
<dbReference type="Proteomes" id="UP000295680">
    <property type="component" value="Unassembled WGS sequence"/>
</dbReference>
<sequence length="205" mass="21906">MITTLLSLALAAFTITPQAAVDEVPAGHVTVDIVSVNGSGCPVGTTEIAVADDNSEFTVTHHGDFTARVGPGVDPTDSRKNCQLALSVNVPSGFTFGIIRADYRGDVSLRDGAVALQRALYYFQGMSDTTSRSHPFRGPIVSDWHTTDATDPGSVIFAPCGQDRLFNINTELRVNAGTSGATSSISMDSPDRNPNAHYRFVWKRC</sequence>
<organism evidence="2 3">
    <name type="scientific">Actinocrispum wychmicini</name>
    <dbReference type="NCBI Taxonomy" id="1213861"/>
    <lineage>
        <taxon>Bacteria</taxon>
        <taxon>Bacillati</taxon>
        <taxon>Actinomycetota</taxon>
        <taxon>Actinomycetes</taxon>
        <taxon>Pseudonocardiales</taxon>
        <taxon>Pseudonocardiaceae</taxon>
        <taxon>Actinocrispum</taxon>
    </lineage>
</organism>
<feature type="signal peptide" evidence="1">
    <location>
        <begin position="1"/>
        <end position="19"/>
    </location>
</feature>
<keyword evidence="3" id="KW-1185">Reference proteome</keyword>
<evidence type="ECO:0000313" key="2">
    <source>
        <dbReference type="EMBL" id="TCO53740.1"/>
    </source>
</evidence>
<dbReference type="AlphaFoldDB" id="A0A4V2S5W4"/>
<dbReference type="EMBL" id="SLWS01000010">
    <property type="protein sequence ID" value="TCO53740.1"/>
    <property type="molecule type" value="Genomic_DNA"/>
</dbReference>
<name>A0A4V2S5W4_9PSEU</name>
<proteinExistence type="predicted"/>
<gene>
    <name evidence="2" type="ORF">EV192_110332</name>
</gene>
<dbReference type="PANTHER" id="PTHR38847">
    <property type="match status" value="1"/>
</dbReference>
<dbReference type="RefSeq" id="WP_132123688.1">
    <property type="nucleotide sequence ID" value="NZ_SLWS01000010.1"/>
</dbReference>
<evidence type="ECO:0000313" key="3">
    <source>
        <dbReference type="Proteomes" id="UP000295680"/>
    </source>
</evidence>
<comment type="caution">
    <text evidence="2">The sequence shown here is derived from an EMBL/GenBank/DDBJ whole genome shotgun (WGS) entry which is preliminary data.</text>
</comment>
<protein>
    <submittedName>
        <fullName evidence="2">Uncharacterized protein DUF4360</fullName>
    </submittedName>
</protein>
<keyword evidence="1" id="KW-0732">Signal</keyword>
<feature type="chain" id="PRO_5039246506" evidence="1">
    <location>
        <begin position="20"/>
        <end position="205"/>
    </location>
</feature>